<sequence>MSPHCGGLCLIYPSSESLDNKGGGFTTPQPKEKEWRARCSVISHAKNLGRSRMSRDSGRDGRDAAGCWAAVATVNECIPSSELRVAKLTSLCPAPLHSRLLRDARQDKSQRRWACKGAGTRPAAWDPASVPSRSLTPAAVGTSSPRVLLLLFWHHQNQLVVSSWRTGTSWPAPAPSRTRLPPPPCPELRILPPPTSSPLAGPWAASPPAAQVRSLMFLSPLTPVKPVPHIDSSSVEILNVDLDWCSHHKPGSTGKAVVYLVAFHLFFVMFVWSYWMTIFTSPASPSKEFYLSSSEKERYEKEFSQERQQAILRRTARDLPIYTTSASKTIRYCERCQLMKPDRAHHCSACDTCILKMDHHCPWVNNCVGFSNYKFFLLFLLYSLLYCLFVAATVLQYFIKFWTNELPDTRAKFHVLFLFFVSTMFLVSVLSLFSYHCWLVGKNRTTIESFRAPTFSYGPDGNGFSLGYRKNWRQVFGDEKKYWLLPVFSSLGDGCSFPTRLVGMDPEQASVTAQDECARSIGSNQPFPVKPLSESKNRLLEAESAWAGNGSEDAGRPGTHNHGTVAIGNGAPLVHN</sequence>
<dbReference type="Pfam" id="PF01529">
    <property type="entry name" value="DHHC"/>
    <property type="match status" value="1"/>
</dbReference>
<evidence type="ECO:0000256" key="7">
    <source>
        <dbReference type="RuleBase" id="RU079119"/>
    </source>
</evidence>
<organism evidence="10 11">
    <name type="scientific">Pteropus alecto</name>
    <name type="common">Black flying fox</name>
    <dbReference type="NCBI Taxonomy" id="9402"/>
    <lineage>
        <taxon>Eukaryota</taxon>
        <taxon>Metazoa</taxon>
        <taxon>Chordata</taxon>
        <taxon>Craniata</taxon>
        <taxon>Vertebrata</taxon>
        <taxon>Euteleostomi</taxon>
        <taxon>Mammalia</taxon>
        <taxon>Eutheria</taxon>
        <taxon>Laurasiatheria</taxon>
        <taxon>Chiroptera</taxon>
        <taxon>Yinpterochiroptera</taxon>
        <taxon>Pteropodoidea</taxon>
        <taxon>Pteropodidae</taxon>
        <taxon>Pteropodinae</taxon>
        <taxon>Pteropus</taxon>
    </lineage>
</organism>
<dbReference type="InterPro" id="IPR001594">
    <property type="entry name" value="Palmitoyltrfase_DHHC"/>
</dbReference>
<evidence type="ECO:0000256" key="6">
    <source>
        <dbReference type="ARBA" id="ARBA00023315"/>
    </source>
</evidence>
<comment type="domain">
    <text evidence="7">The DHHC domain is required for palmitoyltransferase activity.</text>
</comment>
<keyword evidence="3 7" id="KW-0812">Transmembrane</keyword>
<comment type="similarity">
    <text evidence="7">Belongs to the DHHC palmitoyltransferase family.</text>
</comment>
<dbReference type="AlphaFoldDB" id="L5L6V4"/>
<feature type="region of interest" description="Disordered" evidence="8">
    <location>
        <begin position="548"/>
        <end position="576"/>
    </location>
</feature>
<comment type="catalytic activity">
    <reaction evidence="7">
        <text>L-cysteinyl-[protein] + hexadecanoyl-CoA = S-hexadecanoyl-L-cysteinyl-[protein] + CoA</text>
        <dbReference type="Rhea" id="RHEA:36683"/>
        <dbReference type="Rhea" id="RHEA-COMP:10131"/>
        <dbReference type="Rhea" id="RHEA-COMP:11032"/>
        <dbReference type="ChEBI" id="CHEBI:29950"/>
        <dbReference type="ChEBI" id="CHEBI:57287"/>
        <dbReference type="ChEBI" id="CHEBI:57379"/>
        <dbReference type="ChEBI" id="CHEBI:74151"/>
        <dbReference type="EC" id="2.3.1.225"/>
    </reaction>
</comment>
<dbReference type="EC" id="2.3.1.225" evidence="7"/>
<protein>
    <recommendedName>
        <fullName evidence="7">Palmitoyltransferase</fullName>
        <ecNumber evidence="7">2.3.1.225</ecNumber>
    </recommendedName>
</protein>
<evidence type="ECO:0000256" key="1">
    <source>
        <dbReference type="ARBA" id="ARBA00004141"/>
    </source>
</evidence>
<reference evidence="11" key="1">
    <citation type="journal article" date="2013" name="Science">
        <title>Comparative analysis of bat genomes provides insight into the evolution of flight and immunity.</title>
        <authorList>
            <person name="Zhang G."/>
            <person name="Cowled C."/>
            <person name="Shi Z."/>
            <person name="Huang Z."/>
            <person name="Bishop-Lilly K.A."/>
            <person name="Fang X."/>
            <person name="Wynne J.W."/>
            <person name="Xiong Z."/>
            <person name="Baker M.L."/>
            <person name="Zhao W."/>
            <person name="Tachedjian M."/>
            <person name="Zhu Y."/>
            <person name="Zhou P."/>
            <person name="Jiang X."/>
            <person name="Ng J."/>
            <person name="Yang L."/>
            <person name="Wu L."/>
            <person name="Xiao J."/>
            <person name="Feng Y."/>
            <person name="Chen Y."/>
            <person name="Sun X."/>
            <person name="Zhang Y."/>
            <person name="Marsh G.A."/>
            <person name="Crameri G."/>
            <person name="Broder C.C."/>
            <person name="Frey K.G."/>
            <person name="Wang L.F."/>
            <person name="Wang J."/>
        </authorList>
    </citation>
    <scope>NUCLEOTIDE SEQUENCE [LARGE SCALE GENOMIC DNA]</scope>
</reference>
<dbReference type="eggNOG" id="KOG1315">
    <property type="taxonomic scope" value="Eukaryota"/>
</dbReference>
<dbReference type="Proteomes" id="UP000010552">
    <property type="component" value="Unassembled WGS sequence"/>
</dbReference>
<dbReference type="PANTHER" id="PTHR12246">
    <property type="entry name" value="PALMITOYLTRANSFERASE ZDHHC16"/>
    <property type="match status" value="1"/>
</dbReference>
<dbReference type="GO" id="GO:0019706">
    <property type="term" value="F:protein-cysteine S-palmitoyltransferase activity"/>
    <property type="evidence" value="ECO:0007669"/>
    <property type="project" value="UniProtKB-EC"/>
</dbReference>
<dbReference type="PROSITE" id="PS50216">
    <property type="entry name" value="DHHC"/>
    <property type="match status" value="1"/>
</dbReference>
<evidence type="ECO:0000256" key="2">
    <source>
        <dbReference type="ARBA" id="ARBA00022679"/>
    </source>
</evidence>
<feature type="transmembrane region" description="Helical" evidence="7">
    <location>
        <begin position="256"/>
        <end position="275"/>
    </location>
</feature>
<keyword evidence="6 7" id="KW-0012">Acyltransferase</keyword>
<keyword evidence="4 7" id="KW-1133">Transmembrane helix</keyword>
<proteinExistence type="inferred from homology"/>
<keyword evidence="2 7" id="KW-0808">Transferase</keyword>
<dbReference type="InParanoid" id="L5L6V4"/>
<accession>L5L6V4</accession>
<evidence type="ECO:0000256" key="8">
    <source>
        <dbReference type="SAM" id="MobiDB-lite"/>
    </source>
</evidence>
<evidence type="ECO:0000259" key="9">
    <source>
        <dbReference type="Pfam" id="PF01529"/>
    </source>
</evidence>
<feature type="transmembrane region" description="Helical" evidence="7">
    <location>
        <begin position="411"/>
        <end position="435"/>
    </location>
</feature>
<comment type="subcellular location">
    <subcellularLocation>
        <location evidence="1">Membrane</location>
        <topology evidence="1">Multi-pass membrane protein</topology>
    </subcellularLocation>
</comment>
<evidence type="ECO:0000256" key="3">
    <source>
        <dbReference type="ARBA" id="ARBA00022692"/>
    </source>
</evidence>
<dbReference type="STRING" id="9402.L5L6V4"/>
<evidence type="ECO:0000256" key="5">
    <source>
        <dbReference type="ARBA" id="ARBA00023136"/>
    </source>
</evidence>
<gene>
    <name evidence="10" type="ORF">PAL_GLEAN10006889</name>
</gene>
<keyword evidence="5 7" id="KW-0472">Membrane</keyword>
<feature type="domain" description="Palmitoyltransferase DHHC" evidence="9">
    <location>
        <begin position="328"/>
        <end position="450"/>
    </location>
</feature>
<name>L5L6V4_PTEAL</name>
<dbReference type="GO" id="GO:0016020">
    <property type="term" value="C:membrane"/>
    <property type="evidence" value="ECO:0007669"/>
    <property type="project" value="UniProtKB-SubCell"/>
</dbReference>
<keyword evidence="11" id="KW-1185">Reference proteome</keyword>
<evidence type="ECO:0000256" key="4">
    <source>
        <dbReference type="ARBA" id="ARBA00022989"/>
    </source>
</evidence>
<evidence type="ECO:0000313" key="10">
    <source>
        <dbReference type="EMBL" id="ELK18783.1"/>
    </source>
</evidence>
<evidence type="ECO:0000313" key="11">
    <source>
        <dbReference type="Proteomes" id="UP000010552"/>
    </source>
</evidence>
<dbReference type="InterPro" id="IPR039859">
    <property type="entry name" value="PFA4/ZDH16/20/ERF2-like"/>
</dbReference>
<dbReference type="EMBL" id="KB030306">
    <property type="protein sequence ID" value="ELK18783.1"/>
    <property type="molecule type" value="Genomic_DNA"/>
</dbReference>
<dbReference type="FunCoup" id="L5L6V4">
    <property type="interactions" value="2172"/>
</dbReference>
<feature type="transmembrane region" description="Helical" evidence="7">
    <location>
        <begin position="375"/>
        <end position="399"/>
    </location>
</feature>